<evidence type="ECO:0000256" key="3">
    <source>
        <dbReference type="SAM" id="MobiDB-lite"/>
    </source>
</evidence>
<proteinExistence type="inferred from homology"/>
<reference evidence="5" key="1">
    <citation type="submission" date="2020-06" db="EMBL/GenBank/DDBJ databases">
        <authorList>
            <consortium name="Wellcome Sanger Institute Data Sharing"/>
        </authorList>
    </citation>
    <scope>NUCLEOTIDE SEQUENCE [LARGE SCALE GENOMIC DNA]</scope>
</reference>
<dbReference type="InterPro" id="IPR013055">
    <property type="entry name" value="Tachy_Neuro_lke_CS"/>
</dbReference>
<sequence length="121" mass="13897">MENLKMQLVVVAFWALVQTYEEVSCGAEERRLSRDWQEDASVERAVFYPIGCLHKRSKALRFYGLMGKRSVSKRPSIARRKKGEIFVELMERSISNSESLTKIHPSVTTTAERCESGRAKK</sequence>
<protein>
    <submittedName>
        <fullName evidence="5">Uncharacterized protein</fullName>
    </submittedName>
</protein>
<feature type="compositionally biased region" description="Polar residues" evidence="3">
    <location>
        <begin position="100"/>
        <end position="111"/>
    </location>
</feature>
<keyword evidence="6" id="KW-1185">Reference proteome</keyword>
<feature type="region of interest" description="Disordered" evidence="3">
    <location>
        <begin position="100"/>
        <end position="121"/>
    </location>
</feature>
<evidence type="ECO:0000256" key="2">
    <source>
        <dbReference type="ARBA" id="ARBA00022815"/>
    </source>
</evidence>
<name>A0A8C5GB20_GOUWI</name>
<organism evidence="5 6">
    <name type="scientific">Gouania willdenowi</name>
    <name type="common">Blunt-snouted clingfish</name>
    <name type="synonym">Lepadogaster willdenowi</name>
    <dbReference type="NCBI Taxonomy" id="441366"/>
    <lineage>
        <taxon>Eukaryota</taxon>
        <taxon>Metazoa</taxon>
        <taxon>Chordata</taxon>
        <taxon>Craniata</taxon>
        <taxon>Vertebrata</taxon>
        <taxon>Euteleostomi</taxon>
        <taxon>Actinopterygii</taxon>
        <taxon>Neopterygii</taxon>
        <taxon>Teleostei</taxon>
        <taxon>Neoteleostei</taxon>
        <taxon>Acanthomorphata</taxon>
        <taxon>Ovalentaria</taxon>
        <taxon>Blenniimorphae</taxon>
        <taxon>Blenniiformes</taxon>
        <taxon>Gobiesocoidei</taxon>
        <taxon>Gobiesocidae</taxon>
        <taxon>Gobiesocinae</taxon>
        <taxon>Gouania</taxon>
    </lineage>
</organism>
<accession>A0A8C5GB20</accession>
<keyword evidence="2" id="KW-0027">Amidation</keyword>
<evidence type="ECO:0000313" key="6">
    <source>
        <dbReference type="Proteomes" id="UP000694680"/>
    </source>
</evidence>
<evidence type="ECO:0000256" key="1">
    <source>
        <dbReference type="ARBA" id="ARBA00007518"/>
    </source>
</evidence>
<feature type="signal peptide" evidence="4">
    <location>
        <begin position="1"/>
        <end position="19"/>
    </location>
</feature>
<reference evidence="5" key="2">
    <citation type="submission" date="2025-08" db="UniProtKB">
        <authorList>
            <consortium name="Ensembl"/>
        </authorList>
    </citation>
    <scope>IDENTIFICATION</scope>
</reference>
<dbReference type="Ensembl" id="ENSGWIT00000030084.1">
    <property type="protein sequence ID" value="ENSGWIP00000027572.1"/>
    <property type="gene ID" value="ENSGWIG00000014411.1"/>
</dbReference>
<evidence type="ECO:0000256" key="4">
    <source>
        <dbReference type="SAM" id="SignalP"/>
    </source>
</evidence>
<dbReference type="Proteomes" id="UP000694680">
    <property type="component" value="Chromosome 19"/>
</dbReference>
<evidence type="ECO:0000313" key="5">
    <source>
        <dbReference type="Ensembl" id="ENSGWIP00000027572.1"/>
    </source>
</evidence>
<comment type="similarity">
    <text evidence="1">Belongs to the tachykinin family.</text>
</comment>
<feature type="compositionally biased region" description="Basic and acidic residues" evidence="3">
    <location>
        <begin position="112"/>
        <end position="121"/>
    </location>
</feature>
<reference evidence="5" key="3">
    <citation type="submission" date="2025-09" db="UniProtKB">
        <authorList>
            <consortium name="Ensembl"/>
        </authorList>
    </citation>
    <scope>IDENTIFICATION</scope>
</reference>
<dbReference type="AlphaFoldDB" id="A0A8C5GB20"/>
<dbReference type="PROSITE" id="PS00267">
    <property type="entry name" value="TACHYKININ"/>
    <property type="match status" value="1"/>
</dbReference>
<keyword evidence="4" id="KW-0732">Signal</keyword>
<feature type="chain" id="PRO_5034189685" evidence="4">
    <location>
        <begin position="20"/>
        <end position="121"/>
    </location>
</feature>